<reference evidence="3" key="1">
    <citation type="submission" date="2024-05" db="EMBL/GenBank/DDBJ databases">
        <title>30 novel species of actinomycetes from the DSMZ collection.</title>
        <authorList>
            <person name="Nouioui I."/>
        </authorList>
    </citation>
    <scope>NUCLEOTIDE SEQUENCE</scope>
    <source>
        <strain evidence="3">DSM 41529</strain>
    </source>
</reference>
<dbReference type="SUPFAM" id="SSF47090">
    <property type="entry name" value="PGBD-like"/>
    <property type="match status" value="1"/>
</dbReference>
<dbReference type="InterPro" id="IPR036365">
    <property type="entry name" value="PGBD-like_sf"/>
</dbReference>
<evidence type="ECO:0000256" key="1">
    <source>
        <dbReference type="SAM" id="SignalP"/>
    </source>
</evidence>
<sequence length="170" mass="18448">MARGSVALRTITVLAMSAVLTLGAAPGRASPPPSYVDGGGALADDWRDEPQLARGRVERSDLVGMWQAVLWADGYLPRSGVSCAYDAATAEATRVWQSNHGLDADGIVGRATFGFAGRRLTRIPPWTVYQGEERNLPLRRASGGAYEVYDGGRFRALRRDAVTLVQCRRR</sequence>
<organism evidence="3 4">
    <name type="scientific">Streptomyces lonegramiae</name>
    <dbReference type="NCBI Taxonomy" id="3075524"/>
    <lineage>
        <taxon>Bacteria</taxon>
        <taxon>Bacillati</taxon>
        <taxon>Actinomycetota</taxon>
        <taxon>Actinomycetes</taxon>
        <taxon>Kitasatosporales</taxon>
        <taxon>Streptomycetaceae</taxon>
        <taxon>Streptomyces</taxon>
    </lineage>
</organism>
<evidence type="ECO:0000259" key="2">
    <source>
        <dbReference type="Pfam" id="PF01471"/>
    </source>
</evidence>
<dbReference type="Proteomes" id="UP001180754">
    <property type="component" value="Unassembled WGS sequence"/>
</dbReference>
<feature type="signal peptide" evidence="1">
    <location>
        <begin position="1"/>
        <end position="24"/>
    </location>
</feature>
<proteinExistence type="predicted"/>
<dbReference type="Pfam" id="PF01471">
    <property type="entry name" value="PG_binding_1"/>
    <property type="match status" value="1"/>
</dbReference>
<dbReference type="EMBL" id="JAVRFD010000003">
    <property type="protein sequence ID" value="MDT0542880.1"/>
    <property type="molecule type" value="Genomic_DNA"/>
</dbReference>
<feature type="domain" description="Peptidoglycan binding-like" evidence="2">
    <location>
        <begin position="61"/>
        <end position="113"/>
    </location>
</feature>
<gene>
    <name evidence="3" type="ORF">RND15_09125</name>
</gene>
<dbReference type="InterPro" id="IPR002477">
    <property type="entry name" value="Peptidoglycan-bd-like"/>
</dbReference>
<comment type="caution">
    <text evidence="3">The sequence shown here is derived from an EMBL/GenBank/DDBJ whole genome shotgun (WGS) entry which is preliminary data.</text>
</comment>
<keyword evidence="1" id="KW-0732">Signal</keyword>
<name>A0ABU2XBG0_9ACTN</name>
<protein>
    <submittedName>
        <fullName evidence="3">Peptidoglycan-binding domain-containing protein</fullName>
    </submittedName>
</protein>
<evidence type="ECO:0000313" key="3">
    <source>
        <dbReference type="EMBL" id="MDT0542880.1"/>
    </source>
</evidence>
<feature type="chain" id="PRO_5045764000" evidence="1">
    <location>
        <begin position="25"/>
        <end position="170"/>
    </location>
</feature>
<evidence type="ECO:0000313" key="4">
    <source>
        <dbReference type="Proteomes" id="UP001180754"/>
    </source>
</evidence>
<dbReference type="RefSeq" id="WP_311723234.1">
    <property type="nucleotide sequence ID" value="NZ_JAVRFD010000003.1"/>
</dbReference>
<dbReference type="Gene3D" id="1.10.101.10">
    <property type="entry name" value="PGBD-like superfamily/PGBD"/>
    <property type="match status" value="1"/>
</dbReference>
<keyword evidence="4" id="KW-1185">Reference proteome</keyword>
<dbReference type="InterPro" id="IPR036366">
    <property type="entry name" value="PGBDSf"/>
</dbReference>
<accession>A0ABU2XBG0</accession>